<organism evidence="5 6">
    <name type="scientific">Amycolatopsis vastitatis</name>
    <dbReference type="NCBI Taxonomy" id="1905142"/>
    <lineage>
        <taxon>Bacteria</taxon>
        <taxon>Bacillati</taxon>
        <taxon>Actinomycetota</taxon>
        <taxon>Actinomycetes</taxon>
        <taxon>Pseudonocardiales</taxon>
        <taxon>Pseudonocardiaceae</taxon>
        <taxon>Amycolatopsis</taxon>
    </lineage>
</organism>
<name>A0A229T5V5_9PSEU</name>
<evidence type="ECO:0000256" key="2">
    <source>
        <dbReference type="ARBA" id="ARBA00006411"/>
    </source>
</evidence>
<gene>
    <name evidence="5" type="ORF">CF165_19945</name>
</gene>
<evidence type="ECO:0000256" key="3">
    <source>
        <dbReference type="ARBA" id="ARBA00022490"/>
    </source>
</evidence>
<comment type="subcellular location">
    <subcellularLocation>
        <location evidence="1">Cytoplasm</location>
    </subcellularLocation>
</comment>
<protein>
    <recommendedName>
        <fullName evidence="7">ESX secretion-associated protein EspG</fullName>
    </recommendedName>
</protein>
<keyword evidence="3" id="KW-0963">Cytoplasm</keyword>
<evidence type="ECO:0000313" key="5">
    <source>
        <dbReference type="EMBL" id="OXM66400.1"/>
    </source>
</evidence>
<evidence type="ECO:0008006" key="7">
    <source>
        <dbReference type="Google" id="ProtNLM"/>
    </source>
</evidence>
<evidence type="ECO:0000256" key="1">
    <source>
        <dbReference type="ARBA" id="ARBA00004496"/>
    </source>
</evidence>
<dbReference type="RefSeq" id="WP_093949048.1">
    <property type="nucleotide sequence ID" value="NZ_NMUL01000018.1"/>
</dbReference>
<dbReference type="Proteomes" id="UP000215199">
    <property type="component" value="Unassembled WGS sequence"/>
</dbReference>
<dbReference type="AlphaFoldDB" id="A0A229T5V5"/>
<evidence type="ECO:0000313" key="6">
    <source>
        <dbReference type="Proteomes" id="UP000215199"/>
    </source>
</evidence>
<reference evidence="6" key="1">
    <citation type="submission" date="2017-07" db="EMBL/GenBank/DDBJ databases">
        <title>Comparative genome mining reveals phylogenetic distribution patterns of secondary metabolites in Amycolatopsis.</title>
        <authorList>
            <person name="Adamek M."/>
            <person name="Alanjary M."/>
            <person name="Sales-Ortells H."/>
            <person name="Goodfellow M."/>
            <person name="Bull A.T."/>
            <person name="Kalinowski J."/>
            <person name="Ziemert N."/>
        </authorList>
    </citation>
    <scope>NUCLEOTIDE SEQUENCE [LARGE SCALE GENOMIC DNA]</scope>
    <source>
        <strain evidence="6">H5</strain>
    </source>
</reference>
<dbReference type="Pfam" id="PF14011">
    <property type="entry name" value="ESX-1_EspG"/>
    <property type="match status" value="1"/>
</dbReference>
<dbReference type="OrthoDB" id="3625769at2"/>
<proteinExistence type="inferred from homology"/>
<sequence>MVVRQETVLNAGSVHWAAERLGLTLPPVLAPEPVWRSPDAEAQRTEAAREELAAEGLLDRDEPGEDLEDSLRLLCRAPAEVSAYVQSEELTYRLHAAAERRSGAFACYLPRDSRILLRPARLEALARVVVRELPDHPPARSVSYSVPVTELTADEPRGDAARVAAIFRQPRYAGGQIFAAVRDHRGHRRSEPVTFVDTGQGRWLSHLSADGRFVITVSGSDAAMVAKLDELRHELSRR</sequence>
<comment type="caution">
    <text evidence="5">The sequence shown here is derived from an EMBL/GenBank/DDBJ whole genome shotgun (WGS) entry which is preliminary data.</text>
</comment>
<evidence type="ECO:0000256" key="4">
    <source>
        <dbReference type="ARBA" id="ARBA00023186"/>
    </source>
</evidence>
<dbReference type="EMBL" id="NMUL01000018">
    <property type="protein sequence ID" value="OXM66400.1"/>
    <property type="molecule type" value="Genomic_DNA"/>
</dbReference>
<accession>A0A229T5V5</accession>
<dbReference type="InterPro" id="IPR025734">
    <property type="entry name" value="EspG"/>
</dbReference>
<comment type="similarity">
    <text evidence="2">Belongs to the EspG family.</text>
</comment>
<keyword evidence="4" id="KW-0143">Chaperone</keyword>
<keyword evidence="6" id="KW-1185">Reference proteome</keyword>